<organism evidence="1 2">
    <name type="scientific">Trifolium medium</name>
    <dbReference type="NCBI Taxonomy" id="97028"/>
    <lineage>
        <taxon>Eukaryota</taxon>
        <taxon>Viridiplantae</taxon>
        <taxon>Streptophyta</taxon>
        <taxon>Embryophyta</taxon>
        <taxon>Tracheophyta</taxon>
        <taxon>Spermatophyta</taxon>
        <taxon>Magnoliopsida</taxon>
        <taxon>eudicotyledons</taxon>
        <taxon>Gunneridae</taxon>
        <taxon>Pentapetalae</taxon>
        <taxon>rosids</taxon>
        <taxon>fabids</taxon>
        <taxon>Fabales</taxon>
        <taxon>Fabaceae</taxon>
        <taxon>Papilionoideae</taxon>
        <taxon>50 kb inversion clade</taxon>
        <taxon>NPAAA clade</taxon>
        <taxon>Hologalegina</taxon>
        <taxon>IRL clade</taxon>
        <taxon>Trifolieae</taxon>
        <taxon>Trifolium</taxon>
    </lineage>
</organism>
<dbReference type="Proteomes" id="UP000265520">
    <property type="component" value="Unassembled WGS sequence"/>
</dbReference>
<dbReference type="AlphaFoldDB" id="A0A392USE3"/>
<reference evidence="1 2" key="1">
    <citation type="journal article" date="2018" name="Front. Plant Sci.">
        <title>Red Clover (Trifolium pratense) and Zigzag Clover (T. medium) - A Picture of Genomic Similarities and Differences.</title>
        <authorList>
            <person name="Dluhosova J."/>
            <person name="Istvanek J."/>
            <person name="Nedelnik J."/>
            <person name="Repkova J."/>
        </authorList>
    </citation>
    <scope>NUCLEOTIDE SEQUENCE [LARGE SCALE GENOMIC DNA]</scope>
    <source>
        <strain evidence="2">cv. 10/8</strain>
        <tissue evidence="1">Leaf</tissue>
    </source>
</reference>
<sequence>MTPPTVSTPSERGVTSLN</sequence>
<name>A0A392USE3_9FABA</name>
<gene>
    <name evidence="1" type="ORF">A2U01_0100209</name>
</gene>
<dbReference type="EMBL" id="LXQA010962233">
    <property type="protein sequence ID" value="MCI78938.1"/>
    <property type="molecule type" value="Genomic_DNA"/>
</dbReference>
<evidence type="ECO:0000313" key="2">
    <source>
        <dbReference type="Proteomes" id="UP000265520"/>
    </source>
</evidence>
<keyword evidence="2" id="KW-1185">Reference proteome</keyword>
<evidence type="ECO:0000313" key="1">
    <source>
        <dbReference type="EMBL" id="MCI78938.1"/>
    </source>
</evidence>
<feature type="non-terminal residue" evidence="1">
    <location>
        <position position="18"/>
    </location>
</feature>
<comment type="caution">
    <text evidence="1">The sequence shown here is derived from an EMBL/GenBank/DDBJ whole genome shotgun (WGS) entry which is preliminary data.</text>
</comment>
<proteinExistence type="predicted"/>
<accession>A0A392USE3</accession>
<protein>
    <submittedName>
        <fullName evidence="1">Uncharacterized protein</fullName>
    </submittedName>
</protein>